<dbReference type="GO" id="GO:0042597">
    <property type="term" value="C:periplasmic space"/>
    <property type="evidence" value="ECO:0007669"/>
    <property type="project" value="UniProtKB-ARBA"/>
</dbReference>
<comment type="caution">
    <text evidence="6">The sequence shown here is derived from an EMBL/GenBank/DDBJ whole genome shotgun (WGS) entry which is preliminary data.</text>
</comment>
<keyword evidence="3 4" id="KW-0732">Signal</keyword>
<dbReference type="Pfam" id="PF00496">
    <property type="entry name" value="SBP_bac_5"/>
    <property type="match status" value="1"/>
</dbReference>
<feature type="signal peptide" evidence="4">
    <location>
        <begin position="1"/>
        <end position="26"/>
    </location>
</feature>
<feature type="chain" id="PRO_5039158773" evidence="4">
    <location>
        <begin position="27"/>
        <end position="515"/>
    </location>
</feature>
<evidence type="ECO:0000259" key="5">
    <source>
        <dbReference type="Pfam" id="PF00496"/>
    </source>
</evidence>
<evidence type="ECO:0000256" key="2">
    <source>
        <dbReference type="ARBA" id="ARBA00022448"/>
    </source>
</evidence>
<organism evidence="6 7">
    <name type="scientific">Paenibacillus agilis</name>
    <dbReference type="NCBI Taxonomy" id="3020863"/>
    <lineage>
        <taxon>Bacteria</taxon>
        <taxon>Bacillati</taxon>
        <taxon>Bacillota</taxon>
        <taxon>Bacilli</taxon>
        <taxon>Bacillales</taxon>
        <taxon>Paenibacillaceae</taxon>
        <taxon>Paenibacillus</taxon>
    </lineage>
</organism>
<gene>
    <name evidence="6" type="ORF">FPZ44_09030</name>
</gene>
<dbReference type="RefSeq" id="WP_144989423.1">
    <property type="nucleotide sequence ID" value="NZ_VNJK01000001.1"/>
</dbReference>
<dbReference type="InterPro" id="IPR030678">
    <property type="entry name" value="Peptide/Ni-bd"/>
</dbReference>
<dbReference type="SUPFAM" id="SSF53850">
    <property type="entry name" value="Periplasmic binding protein-like II"/>
    <property type="match status" value="1"/>
</dbReference>
<accession>A0A559J000</accession>
<proteinExistence type="inferred from homology"/>
<dbReference type="Proteomes" id="UP000318102">
    <property type="component" value="Unassembled WGS sequence"/>
</dbReference>
<evidence type="ECO:0000313" key="7">
    <source>
        <dbReference type="Proteomes" id="UP000318102"/>
    </source>
</evidence>
<dbReference type="CDD" id="cd08490">
    <property type="entry name" value="PBP2_NikA_DppA_OppA_like_3"/>
    <property type="match status" value="1"/>
</dbReference>
<dbReference type="AlphaFoldDB" id="A0A559J000"/>
<dbReference type="Gene3D" id="3.10.105.10">
    <property type="entry name" value="Dipeptide-binding Protein, Domain 3"/>
    <property type="match status" value="1"/>
</dbReference>
<evidence type="ECO:0000313" key="6">
    <source>
        <dbReference type="EMBL" id="TVX93187.1"/>
    </source>
</evidence>
<dbReference type="GO" id="GO:1904680">
    <property type="term" value="F:peptide transmembrane transporter activity"/>
    <property type="evidence" value="ECO:0007669"/>
    <property type="project" value="TreeGrafter"/>
</dbReference>
<dbReference type="GO" id="GO:0015833">
    <property type="term" value="P:peptide transport"/>
    <property type="evidence" value="ECO:0007669"/>
    <property type="project" value="TreeGrafter"/>
</dbReference>
<dbReference type="GO" id="GO:0043190">
    <property type="term" value="C:ATP-binding cassette (ABC) transporter complex"/>
    <property type="evidence" value="ECO:0007669"/>
    <property type="project" value="InterPro"/>
</dbReference>
<keyword evidence="7" id="KW-1185">Reference proteome</keyword>
<name>A0A559J000_9BACL</name>
<dbReference type="PIRSF" id="PIRSF002741">
    <property type="entry name" value="MppA"/>
    <property type="match status" value="1"/>
</dbReference>
<dbReference type="PANTHER" id="PTHR30290:SF9">
    <property type="entry name" value="OLIGOPEPTIDE-BINDING PROTEIN APPA"/>
    <property type="match status" value="1"/>
</dbReference>
<dbReference type="EMBL" id="VNJK01000001">
    <property type="protein sequence ID" value="TVX93187.1"/>
    <property type="molecule type" value="Genomic_DNA"/>
</dbReference>
<reference evidence="6 7" key="1">
    <citation type="submission" date="2019-07" db="EMBL/GenBank/DDBJ databases">
        <authorList>
            <person name="Kim J."/>
        </authorList>
    </citation>
    <scope>NUCLEOTIDE SEQUENCE [LARGE SCALE GENOMIC DNA]</scope>
    <source>
        <strain evidence="6 7">N4</strain>
    </source>
</reference>
<dbReference type="InterPro" id="IPR000914">
    <property type="entry name" value="SBP_5_dom"/>
</dbReference>
<dbReference type="NCBIfam" id="NF045468">
    <property type="entry name" value="Opp5A_nikA"/>
    <property type="match status" value="1"/>
</dbReference>
<sequence>MNSSKHKAKILLFLGLILLITGCSTGGSDDSTIKNLKKLTMMYHLSVNTLDPHNSWAPLRAGAVETLVKLDNEMKPSPWLAKEWKLKDPQTWVFVLRDNVTFHDGLKMDAAAVKASLERSLKANHSLSRGLKIASMEAKGQELTIVTSEPNPALPSELINPYTSIISTAAEAKVGTLSFNDMPIGTGPFQIASFAPNREAKLVRYEGYWDTPAMFDEVSFQFNEDANVRMMALQSNEADIAYQLPAESIAALEHDDNLSVKSVTGLRVHYLIYNAKRPHMQDIRVRKALDLLVDRKTVVEGIMFGHAQPANGPFPKTLPFGNDGEVTAFNSAKALELLHEAGYQPNVEGKLEKNGVPMSIQLITYKTRPELTLIAQLFQSEAAKIGIQVEIKIVENVDAHLQENDQWDIATYSSLSAPRGDGGYFLNAAYQQGGALNPGNIEVNKLMPFLNQLNATEDPNTRMKLSKEAVSLIQKEVPHSYVIYPNILVGVNKRVHNWAPGAEEYYIITNKMDVK</sequence>
<dbReference type="OrthoDB" id="9796817at2"/>
<dbReference type="PROSITE" id="PS51257">
    <property type="entry name" value="PROKAR_LIPOPROTEIN"/>
    <property type="match status" value="1"/>
</dbReference>
<dbReference type="Gene3D" id="3.40.190.10">
    <property type="entry name" value="Periplasmic binding protein-like II"/>
    <property type="match status" value="1"/>
</dbReference>
<dbReference type="InterPro" id="IPR039424">
    <property type="entry name" value="SBP_5"/>
</dbReference>
<evidence type="ECO:0000256" key="1">
    <source>
        <dbReference type="ARBA" id="ARBA00005695"/>
    </source>
</evidence>
<feature type="domain" description="Solute-binding protein family 5" evidence="5">
    <location>
        <begin position="75"/>
        <end position="434"/>
    </location>
</feature>
<protein>
    <submittedName>
        <fullName evidence="6">ABC transporter substrate-binding protein</fullName>
    </submittedName>
</protein>
<evidence type="ECO:0000256" key="4">
    <source>
        <dbReference type="SAM" id="SignalP"/>
    </source>
</evidence>
<comment type="similarity">
    <text evidence="1">Belongs to the bacterial solute-binding protein 5 family.</text>
</comment>
<dbReference type="PANTHER" id="PTHR30290">
    <property type="entry name" value="PERIPLASMIC BINDING COMPONENT OF ABC TRANSPORTER"/>
    <property type="match status" value="1"/>
</dbReference>
<dbReference type="InterPro" id="IPR050035">
    <property type="entry name" value="NikA"/>
</dbReference>
<evidence type="ECO:0000256" key="3">
    <source>
        <dbReference type="ARBA" id="ARBA00022729"/>
    </source>
</evidence>
<keyword evidence="2" id="KW-0813">Transport</keyword>